<reference evidence="2" key="2">
    <citation type="submission" date="2020-09" db="EMBL/GenBank/DDBJ databases">
        <authorList>
            <person name="Sun Q."/>
            <person name="Zhou Y."/>
        </authorList>
    </citation>
    <scope>NUCLEOTIDE SEQUENCE</scope>
    <source>
        <strain evidence="2">CGMCC 1.6333</strain>
    </source>
</reference>
<comment type="caution">
    <text evidence="2">The sequence shown here is derived from an EMBL/GenBank/DDBJ whole genome shotgun (WGS) entry which is preliminary data.</text>
</comment>
<feature type="domain" description="Hemerythrin-like" evidence="1">
    <location>
        <begin position="10"/>
        <end position="124"/>
    </location>
</feature>
<keyword evidence="3" id="KW-1185">Reference proteome</keyword>
<dbReference type="AlphaFoldDB" id="A0A917WT09"/>
<dbReference type="Proteomes" id="UP000618460">
    <property type="component" value="Unassembled WGS sequence"/>
</dbReference>
<accession>A0A917WT09</accession>
<evidence type="ECO:0000313" key="2">
    <source>
        <dbReference type="EMBL" id="GGM29357.1"/>
    </source>
</evidence>
<evidence type="ECO:0000313" key="3">
    <source>
        <dbReference type="Proteomes" id="UP000618460"/>
    </source>
</evidence>
<reference evidence="2" key="1">
    <citation type="journal article" date="2014" name="Int. J. Syst. Evol. Microbiol.">
        <title>Complete genome sequence of Corynebacterium casei LMG S-19264T (=DSM 44701T), isolated from a smear-ripened cheese.</title>
        <authorList>
            <consortium name="US DOE Joint Genome Institute (JGI-PGF)"/>
            <person name="Walter F."/>
            <person name="Albersmeier A."/>
            <person name="Kalinowski J."/>
            <person name="Ruckert C."/>
        </authorList>
    </citation>
    <scope>NUCLEOTIDE SEQUENCE</scope>
    <source>
        <strain evidence="2">CGMCC 1.6333</strain>
    </source>
</reference>
<organism evidence="2 3">
    <name type="scientific">Paraliobacillus quinghaiensis</name>
    <dbReference type="NCBI Taxonomy" id="470815"/>
    <lineage>
        <taxon>Bacteria</taxon>
        <taxon>Bacillati</taxon>
        <taxon>Bacillota</taxon>
        <taxon>Bacilli</taxon>
        <taxon>Bacillales</taxon>
        <taxon>Bacillaceae</taxon>
        <taxon>Paraliobacillus</taxon>
    </lineage>
</organism>
<sequence>MKRHEALYPLSHHHHHTLVMANQLKKADENSSIQQMTRDVIHFRETDGEDHFRDEEEVLLPLYAQYESVDIDEIKEMLIQHVQIRSYVQQVRSTKRADRLLFNKLGQLIEKQVRLEERIIFPMIEKAVPENYLYQANGRFTVIPIADFKKLNKGRETMDILRYL</sequence>
<dbReference type="RefSeq" id="WP_229666652.1">
    <property type="nucleotide sequence ID" value="NZ_BMLG01000005.1"/>
</dbReference>
<name>A0A917WT09_9BACI</name>
<dbReference type="InterPro" id="IPR012312">
    <property type="entry name" value="Hemerythrin-like"/>
</dbReference>
<gene>
    <name evidence="2" type="ORF">GCM10011351_14320</name>
</gene>
<dbReference type="Pfam" id="PF01814">
    <property type="entry name" value="Hemerythrin"/>
    <property type="match status" value="1"/>
</dbReference>
<dbReference type="EMBL" id="BMLG01000005">
    <property type="protein sequence ID" value="GGM29357.1"/>
    <property type="molecule type" value="Genomic_DNA"/>
</dbReference>
<proteinExistence type="predicted"/>
<evidence type="ECO:0000259" key="1">
    <source>
        <dbReference type="Pfam" id="PF01814"/>
    </source>
</evidence>
<protein>
    <recommendedName>
        <fullName evidence="1">Hemerythrin-like domain-containing protein</fullName>
    </recommendedName>
</protein>
<dbReference type="Gene3D" id="1.20.120.520">
    <property type="entry name" value="nmb1532 protein domain like"/>
    <property type="match status" value="1"/>
</dbReference>